<sequence length="272" mass="28686" precursor="true">MNRTICLAVLAIACASAADAQTPGAAEIPLYPGVAPGSEKWDWEEKAVTTPNGRPIATDVVRPVLLHYPAEKGKAAGTAMIVAPGGGFRALMMSYEGADVARRLNAMGVDAFVLKYRLSHNAPGAPSRDEVVKLAGEDGRQAVRLVRAKAAELGYRRVGMIGFSAGGMVTCDALFGPAETRPDFAAIIYGAREARDIPSPAPPLFLAVAADDAGSAGRTVDLFTAYRKAKGPAELHVFQMGAHGFANKGGGADHFMDRLEEWLRVNELLPKG</sequence>
<accession>A0A5B9VTP5</accession>
<name>A0A5B9VTP5_9BACT</name>
<reference evidence="3 4" key="1">
    <citation type="submission" date="2019-08" db="EMBL/GenBank/DDBJ databases">
        <title>Deep-cultivation of Planctomycetes and their phenomic and genomic characterization uncovers novel biology.</title>
        <authorList>
            <person name="Wiegand S."/>
            <person name="Jogler M."/>
            <person name="Boedeker C."/>
            <person name="Pinto D."/>
            <person name="Vollmers J."/>
            <person name="Rivas-Marin E."/>
            <person name="Kohn T."/>
            <person name="Peeters S.H."/>
            <person name="Heuer A."/>
            <person name="Rast P."/>
            <person name="Oberbeckmann S."/>
            <person name="Bunk B."/>
            <person name="Jeske O."/>
            <person name="Meyerdierks A."/>
            <person name="Storesund J.E."/>
            <person name="Kallscheuer N."/>
            <person name="Luecker S."/>
            <person name="Lage O.M."/>
            <person name="Pohl T."/>
            <person name="Merkel B.J."/>
            <person name="Hornburger P."/>
            <person name="Mueller R.-W."/>
            <person name="Bruemmer F."/>
            <person name="Labrenz M."/>
            <person name="Spormann A.M."/>
            <person name="Op den Camp H."/>
            <person name="Overmann J."/>
            <person name="Amann R."/>
            <person name="Jetten M.S.M."/>
            <person name="Mascher T."/>
            <person name="Medema M.H."/>
            <person name="Devos D.P."/>
            <person name="Kaster A.-K."/>
            <person name="Ovreas L."/>
            <person name="Rohde M."/>
            <person name="Galperin M.Y."/>
            <person name="Jogler C."/>
        </authorList>
    </citation>
    <scope>NUCLEOTIDE SEQUENCE [LARGE SCALE GENOMIC DNA]</scope>
    <source>
        <strain evidence="3 4">OJF2</strain>
    </source>
</reference>
<protein>
    <submittedName>
        <fullName evidence="3">Acetylxylan esterase</fullName>
        <ecNumber evidence="3">3.1.1.72</ecNumber>
    </submittedName>
</protein>
<feature type="chain" id="PRO_5022803380" evidence="1">
    <location>
        <begin position="21"/>
        <end position="272"/>
    </location>
</feature>
<dbReference type="GO" id="GO:0046555">
    <property type="term" value="F:acetylxylan esterase activity"/>
    <property type="evidence" value="ECO:0007669"/>
    <property type="project" value="UniProtKB-EC"/>
</dbReference>
<keyword evidence="1" id="KW-0732">Signal</keyword>
<dbReference type="Gene3D" id="3.40.50.1820">
    <property type="entry name" value="alpha/beta hydrolase"/>
    <property type="match status" value="1"/>
</dbReference>
<gene>
    <name evidence="3" type="primary">axeA1_1</name>
    <name evidence="3" type="ORF">OJF2_01270</name>
</gene>
<feature type="signal peptide" evidence="1">
    <location>
        <begin position="1"/>
        <end position="20"/>
    </location>
</feature>
<evidence type="ECO:0000256" key="1">
    <source>
        <dbReference type="SAM" id="SignalP"/>
    </source>
</evidence>
<dbReference type="RefSeq" id="WP_168221505.1">
    <property type="nucleotide sequence ID" value="NZ_CP042997.1"/>
</dbReference>
<dbReference type="Pfam" id="PF01738">
    <property type="entry name" value="DLH"/>
    <property type="match status" value="1"/>
</dbReference>
<keyword evidence="3" id="KW-0378">Hydrolase</keyword>
<dbReference type="Proteomes" id="UP000324233">
    <property type="component" value="Chromosome"/>
</dbReference>
<dbReference type="EMBL" id="CP042997">
    <property type="protein sequence ID" value="QEH31662.1"/>
    <property type="molecule type" value="Genomic_DNA"/>
</dbReference>
<organism evidence="3 4">
    <name type="scientific">Aquisphaera giovannonii</name>
    <dbReference type="NCBI Taxonomy" id="406548"/>
    <lineage>
        <taxon>Bacteria</taxon>
        <taxon>Pseudomonadati</taxon>
        <taxon>Planctomycetota</taxon>
        <taxon>Planctomycetia</taxon>
        <taxon>Isosphaerales</taxon>
        <taxon>Isosphaeraceae</taxon>
        <taxon>Aquisphaera</taxon>
    </lineage>
</organism>
<feature type="domain" description="Dienelactone hydrolase" evidence="2">
    <location>
        <begin position="145"/>
        <end position="268"/>
    </location>
</feature>
<dbReference type="KEGG" id="agv:OJF2_01270"/>
<proteinExistence type="predicted"/>
<dbReference type="SUPFAM" id="SSF53474">
    <property type="entry name" value="alpha/beta-Hydrolases"/>
    <property type="match status" value="1"/>
</dbReference>
<dbReference type="InterPro" id="IPR002925">
    <property type="entry name" value="Dienelactn_hydro"/>
</dbReference>
<evidence type="ECO:0000313" key="4">
    <source>
        <dbReference type="Proteomes" id="UP000324233"/>
    </source>
</evidence>
<keyword evidence="4" id="KW-1185">Reference proteome</keyword>
<dbReference type="AlphaFoldDB" id="A0A5B9VTP5"/>
<evidence type="ECO:0000313" key="3">
    <source>
        <dbReference type="EMBL" id="QEH31662.1"/>
    </source>
</evidence>
<dbReference type="InterPro" id="IPR029058">
    <property type="entry name" value="AB_hydrolase_fold"/>
</dbReference>
<evidence type="ECO:0000259" key="2">
    <source>
        <dbReference type="Pfam" id="PF01738"/>
    </source>
</evidence>
<dbReference type="EC" id="3.1.1.72" evidence="3"/>